<sequence length="85" mass="9566">SIYLSTPSLRRRHRTQALPTLCILLSFLLSLIASVSYTRPGHPPTLPTLYSSHSAPANPFPLTHTIRIRIRIRTLPPIDRPTEIS</sequence>
<dbReference type="AlphaFoldDB" id="A0AAD7HVS1"/>
<accession>A0AAD7HVS1</accession>
<proteinExistence type="predicted"/>
<feature type="non-terminal residue" evidence="2">
    <location>
        <position position="1"/>
    </location>
</feature>
<keyword evidence="3" id="KW-1185">Reference proteome</keyword>
<keyword evidence="1" id="KW-0812">Transmembrane</keyword>
<dbReference type="EMBL" id="JARKIB010000166">
    <property type="protein sequence ID" value="KAJ7729322.1"/>
    <property type="molecule type" value="Genomic_DNA"/>
</dbReference>
<evidence type="ECO:0000313" key="3">
    <source>
        <dbReference type="Proteomes" id="UP001215598"/>
    </source>
</evidence>
<reference evidence="2" key="1">
    <citation type="submission" date="2023-03" db="EMBL/GenBank/DDBJ databases">
        <title>Massive genome expansion in bonnet fungi (Mycena s.s.) driven by repeated elements and novel gene families across ecological guilds.</title>
        <authorList>
            <consortium name="Lawrence Berkeley National Laboratory"/>
            <person name="Harder C.B."/>
            <person name="Miyauchi S."/>
            <person name="Viragh M."/>
            <person name="Kuo A."/>
            <person name="Thoen E."/>
            <person name="Andreopoulos B."/>
            <person name="Lu D."/>
            <person name="Skrede I."/>
            <person name="Drula E."/>
            <person name="Henrissat B."/>
            <person name="Morin E."/>
            <person name="Kohler A."/>
            <person name="Barry K."/>
            <person name="LaButti K."/>
            <person name="Morin E."/>
            <person name="Salamov A."/>
            <person name="Lipzen A."/>
            <person name="Mereny Z."/>
            <person name="Hegedus B."/>
            <person name="Baldrian P."/>
            <person name="Stursova M."/>
            <person name="Weitz H."/>
            <person name="Taylor A."/>
            <person name="Grigoriev I.V."/>
            <person name="Nagy L.G."/>
            <person name="Martin F."/>
            <person name="Kauserud H."/>
        </authorList>
    </citation>
    <scope>NUCLEOTIDE SEQUENCE</scope>
    <source>
        <strain evidence="2">CBHHK182m</strain>
    </source>
</reference>
<organism evidence="2 3">
    <name type="scientific">Mycena metata</name>
    <dbReference type="NCBI Taxonomy" id="1033252"/>
    <lineage>
        <taxon>Eukaryota</taxon>
        <taxon>Fungi</taxon>
        <taxon>Dikarya</taxon>
        <taxon>Basidiomycota</taxon>
        <taxon>Agaricomycotina</taxon>
        <taxon>Agaricomycetes</taxon>
        <taxon>Agaricomycetidae</taxon>
        <taxon>Agaricales</taxon>
        <taxon>Marasmiineae</taxon>
        <taxon>Mycenaceae</taxon>
        <taxon>Mycena</taxon>
    </lineage>
</organism>
<keyword evidence="1" id="KW-1133">Transmembrane helix</keyword>
<protein>
    <submittedName>
        <fullName evidence="2">Uncharacterized protein</fullName>
    </submittedName>
</protein>
<gene>
    <name evidence="2" type="ORF">B0H16DRAFT_1587071</name>
</gene>
<name>A0AAD7HVS1_9AGAR</name>
<dbReference type="Proteomes" id="UP001215598">
    <property type="component" value="Unassembled WGS sequence"/>
</dbReference>
<evidence type="ECO:0000313" key="2">
    <source>
        <dbReference type="EMBL" id="KAJ7729322.1"/>
    </source>
</evidence>
<keyword evidence="1" id="KW-0472">Membrane</keyword>
<feature type="transmembrane region" description="Helical" evidence="1">
    <location>
        <begin position="17"/>
        <end position="37"/>
    </location>
</feature>
<evidence type="ECO:0000256" key="1">
    <source>
        <dbReference type="SAM" id="Phobius"/>
    </source>
</evidence>
<comment type="caution">
    <text evidence="2">The sequence shown here is derived from an EMBL/GenBank/DDBJ whole genome shotgun (WGS) entry which is preliminary data.</text>
</comment>